<dbReference type="CDD" id="cd00009">
    <property type="entry name" value="AAA"/>
    <property type="match status" value="1"/>
</dbReference>
<feature type="domain" description="AAA+ ATPase" evidence="1">
    <location>
        <begin position="94"/>
        <end position="220"/>
    </location>
</feature>
<dbReference type="Pfam" id="PF01695">
    <property type="entry name" value="IstB_IS21"/>
    <property type="match status" value="1"/>
</dbReference>
<keyword evidence="2" id="KW-0547">Nucleotide-binding</keyword>
<proteinExistence type="predicted"/>
<dbReference type="RefSeq" id="WP_064626747.1">
    <property type="nucleotide sequence ID" value="NZ_JAHGUI010000011.1"/>
</dbReference>
<dbReference type="PANTHER" id="PTHR30050:SF4">
    <property type="entry name" value="ATP-BINDING PROTEIN RV3427C IN INSERTION SEQUENCE-RELATED"/>
    <property type="match status" value="1"/>
</dbReference>
<organism evidence="2 3">
    <name type="scientific">Vibrio anguillarum</name>
    <name type="common">Listonella anguillarum</name>
    <dbReference type="NCBI Taxonomy" id="55601"/>
    <lineage>
        <taxon>Bacteria</taxon>
        <taxon>Pseudomonadati</taxon>
        <taxon>Pseudomonadota</taxon>
        <taxon>Gammaproteobacteria</taxon>
        <taxon>Vibrionales</taxon>
        <taxon>Vibrionaceae</taxon>
        <taxon>Vibrio</taxon>
    </lineage>
</organism>
<protein>
    <submittedName>
        <fullName evidence="2">ATP-binding protein</fullName>
    </submittedName>
</protein>
<dbReference type="GO" id="GO:0005524">
    <property type="term" value="F:ATP binding"/>
    <property type="evidence" value="ECO:0007669"/>
    <property type="project" value="UniProtKB-KW"/>
</dbReference>
<dbReference type="SMART" id="SM00382">
    <property type="entry name" value="AAA"/>
    <property type="match status" value="1"/>
</dbReference>
<gene>
    <name evidence="2" type="ORF">PL14_03465</name>
</gene>
<dbReference type="EMBL" id="JAHGUI010000011">
    <property type="protein sequence ID" value="MBT2917741.1"/>
    <property type="molecule type" value="Genomic_DNA"/>
</dbReference>
<sequence length="245" mass="27895">MTSLQHLQARIPAHIQPYSRAQMDEILKREEEETSRKIFQQYQIAKVKSALGRSGIGKKHAKCRLDNYITETQGQRIAFNHANTWLVDFLKAPHNRSFVYSGTTGTGKNHLASAIGNNLLARGKSVMVISVSDLMLKIRDKYNSSSVMTEAKFIEVLSKVDLLVLDEVGVQRKNDHENIMLSTIIDARWANDLPTGILTNLGYEELQSLLSERVVERLLDDGGEWVSFVWESFRAKSRNDYNRNK</sequence>
<dbReference type="Proteomes" id="UP000078309">
    <property type="component" value="Unassembled WGS sequence"/>
</dbReference>
<accession>A0ABD4QS85</accession>
<dbReference type="SUPFAM" id="SSF52540">
    <property type="entry name" value="P-loop containing nucleoside triphosphate hydrolases"/>
    <property type="match status" value="1"/>
</dbReference>
<dbReference type="PANTHER" id="PTHR30050">
    <property type="entry name" value="CHROMOSOMAL REPLICATION INITIATOR PROTEIN DNAA"/>
    <property type="match status" value="1"/>
</dbReference>
<dbReference type="InterPro" id="IPR003593">
    <property type="entry name" value="AAA+_ATPase"/>
</dbReference>
<evidence type="ECO:0000313" key="3">
    <source>
        <dbReference type="Proteomes" id="UP000078309"/>
    </source>
</evidence>
<keyword evidence="2" id="KW-0067">ATP-binding</keyword>
<evidence type="ECO:0000259" key="1">
    <source>
        <dbReference type="SMART" id="SM00382"/>
    </source>
</evidence>
<dbReference type="InterPro" id="IPR002611">
    <property type="entry name" value="IstB_ATP-bd"/>
</dbReference>
<name>A0ABD4QS85_VIBAN</name>
<dbReference type="InterPro" id="IPR027417">
    <property type="entry name" value="P-loop_NTPase"/>
</dbReference>
<evidence type="ECO:0000313" key="2">
    <source>
        <dbReference type="EMBL" id="MBT2917741.1"/>
    </source>
</evidence>
<dbReference type="Gene3D" id="3.40.50.300">
    <property type="entry name" value="P-loop containing nucleotide triphosphate hydrolases"/>
    <property type="match status" value="1"/>
</dbReference>
<reference evidence="2 3" key="1">
    <citation type="journal article" date="2017" name="J. Fish Dis.">
        <title>Comparative assessment of Vibrio virulence in marine fish larvae.</title>
        <authorList>
            <person name="Ronneseth A."/>
            <person name="Castillo D."/>
            <person name="D'Alvise P."/>
            <person name="Tonnesen O."/>
            <person name="Haugland G."/>
            <person name="Grotkjaer T."/>
            <person name="Engell-Sorensen K."/>
            <person name="Norremark L."/>
            <person name="Bergh O."/>
            <person name="Wergeland H.I."/>
            <person name="Gram L."/>
        </authorList>
    </citation>
    <scope>NUCLEOTIDE SEQUENCE [LARGE SCALE GENOMIC DNA]</scope>
    <source>
        <strain evidence="2 3">90-11-286</strain>
    </source>
</reference>
<comment type="caution">
    <text evidence="2">The sequence shown here is derived from an EMBL/GenBank/DDBJ whole genome shotgun (WGS) entry which is preliminary data.</text>
</comment>
<dbReference type="AlphaFoldDB" id="A0ABD4QS85"/>